<dbReference type="HOGENOM" id="CLU_048478_1_0_1"/>
<name>A0A0B2WVH7_METAS</name>
<evidence type="ECO:0000256" key="4">
    <source>
        <dbReference type="ARBA" id="ARBA00022723"/>
    </source>
</evidence>
<evidence type="ECO:0000256" key="6">
    <source>
        <dbReference type="ARBA" id="ARBA00022833"/>
    </source>
</evidence>
<dbReference type="GO" id="GO:0016787">
    <property type="term" value="F:hydrolase activity"/>
    <property type="evidence" value="ECO:0007669"/>
    <property type="project" value="UniProtKB-KW"/>
</dbReference>
<dbReference type="InterPro" id="IPR047921">
    <property type="entry name" value="LACTB2-like_MBL-fold"/>
</dbReference>
<dbReference type="InterPro" id="IPR036866">
    <property type="entry name" value="RibonucZ/Hydroxyglut_hydro"/>
</dbReference>
<evidence type="ECO:0000256" key="3">
    <source>
        <dbReference type="ARBA" id="ARBA00007749"/>
    </source>
</evidence>
<dbReference type="PANTHER" id="PTHR23131:SF2">
    <property type="entry name" value="LACTAMASE-LIKE PROTEIN APTB-RELATED"/>
    <property type="match status" value="1"/>
</dbReference>
<dbReference type="CDD" id="cd07722">
    <property type="entry name" value="LACTB2-like_MBL-fold"/>
    <property type="match status" value="1"/>
</dbReference>
<comment type="cofactor">
    <cofactor evidence="1">
        <name>Zn(2+)</name>
        <dbReference type="ChEBI" id="CHEBI:29105"/>
    </cofactor>
</comment>
<dbReference type="SMART" id="SM00849">
    <property type="entry name" value="Lactamase_B"/>
    <property type="match status" value="1"/>
</dbReference>
<gene>
    <name evidence="8" type="ORF">MAM_04644</name>
</gene>
<dbReference type="Gene3D" id="3.60.15.10">
    <property type="entry name" value="Ribonuclease Z/Hydroxyacylglutathione hydrolase-like"/>
    <property type="match status" value="1"/>
</dbReference>
<evidence type="ECO:0000256" key="1">
    <source>
        <dbReference type="ARBA" id="ARBA00001947"/>
    </source>
</evidence>
<keyword evidence="6" id="KW-0862">Zinc</keyword>
<accession>A0A0B2WVH7</accession>
<dbReference type="FunFam" id="3.60.15.10:FF:000041">
    <property type="entry name" value="Metallo-beta-lactamase domain protein"/>
    <property type="match status" value="1"/>
</dbReference>
<dbReference type="EMBL" id="AZHE01000010">
    <property type="protein sequence ID" value="KHN97629.1"/>
    <property type="molecule type" value="Genomic_DNA"/>
</dbReference>
<dbReference type="GO" id="GO:0046872">
    <property type="term" value="F:metal ion binding"/>
    <property type="evidence" value="ECO:0007669"/>
    <property type="project" value="UniProtKB-KW"/>
</dbReference>
<dbReference type="GeneID" id="63739099"/>
<sequence length="306" mass="34024">MATRIPFDESVWQEYLAGQESQLPPLRDVQHVTDRVVRIMGGNPGMMQLQGTNTYLVGTGRSRILIDTGEGLPCWIERVVRVLQDARLDLAFILLTHWHGDHTGGVPDLVAYDANLADRIYKHQPDRGQHPIADGQMFSVDGATIRAVFTPGHAIDHMCFVLEEENALFTGDNVLGHGFSVVMDLAVYMRSLDRMAAQNCASGYPAHGADIVDLPARIHQYVHHNEFRIQQVVSALSWHCAKGAKGGMTLQEIVQSIYGNVPKEIVDNALVPFLSQVLWKLAEDRKVGFCPGEPKKRRWFGLAAAH</sequence>
<reference evidence="8 9" key="1">
    <citation type="journal article" date="2014" name="Proc. Natl. Acad. Sci. U.S.A.">
        <title>Trajectory and genomic determinants of fungal-pathogen speciation and host adaptation.</title>
        <authorList>
            <person name="Hu X."/>
            <person name="Xiao G."/>
            <person name="Zheng P."/>
            <person name="Shang Y."/>
            <person name="Su Y."/>
            <person name="Zhang X."/>
            <person name="Liu X."/>
            <person name="Zhan S."/>
            <person name="St Leger R.J."/>
            <person name="Wang C."/>
        </authorList>
    </citation>
    <scope>NUCLEOTIDE SEQUENCE [LARGE SCALE GENOMIC DNA]</scope>
    <source>
        <strain evidence="8 9">ARSEF 1941</strain>
    </source>
</reference>
<evidence type="ECO:0000259" key="7">
    <source>
        <dbReference type="SMART" id="SM00849"/>
    </source>
</evidence>
<dbReference type="RefSeq" id="XP_040678695.1">
    <property type="nucleotide sequence ID" value="XM_040823442.1"/>
</dbReference>
<dbReference type="STRING" id="1081103.A0A0B2WVH7"/>
<dbReference type="InterPro" id="IPR036388">
    <property type="entry name" value="WH-like_DNA-bd_sf"/>
</dbReference>
<dbReference type="GO" id="GO:0044550">
    <property type="term" value="P:secondary metabolite biosynthetic process"/>
    <property type="evidence" value="ECO:0007669"/>
    <property type="project" value="TreeGrafter"/>
</dbReference>
<dbReference type="Proteomes" id="UP000030816">
    <property type="component" value="Unassembled WGS sequence"/>
</dbReference>
<dbReference type="Pfam" id="PF00753">
    <property type="entry name" value="Lactamase_B"/>
    <property type="match status" value="1"/>
</dbReference>
<comment type="similarity">
    <text evidence="3">Belongs to the metallo-beta-lactamase superfamily.</text>
</comment>
<dbReference type="Gene3D" id="1.10.10.10">
    <property type="entry name" value="Winged helix-like DNA-binding domain superfamily/Winged helix DNA-binding domain"/>
    <property type="match status" value="1"/>
</dbReference>
<keyword evidence="9" id="KW-1185">Reference proteome</keyword>
<evidence type="ECO:0000256" key="2">
    <source>
        <dbReference type="ARBA" id="ARBA00005179"/>
    </source>
</evidence>
<protein>
    <submittedName>
        <fullName evidence="8">Metallo-beta-lactamase superfamily protein</fullName>
    </submittedName>
</protein>
<dbReference type="InterPro" id="IPR001279">
    <property type="entry name" value="Metallo-B-lactamas"/>
</dbReference>
<dbReference type="OrthoDB" id="17458at2759"/>
<comment type="pathway">
    <text evidence="2">Secondary metabolite biosynthesis.</text>
</comment>
<evidence type="ECO:0000313" key="9">
    <source>
        <dbReference type="Proteomes" id="UP000030816"/>
    </source>
</evidence>
<keyword evidence="5" id="KW-0378">Hydrolase</keyword>
<dbReference type="AlphaFoldDB" id="A0A0B2WVH7"/>
<dbReference type="PANTHER" id="PTHR23131">
    <property type="entry name" value="ENDORIBONUCLEASE LACTB2"/>
    <property type="match status" value="1"/>
</dbReference>
<evidence type="ECO:0000313" key="8">
    <source>
        <dbReference type="EMBL" id="KHN97629.1"/>
    </source>
</evidence>
<evidence type="ECO:0000256" key="5">
    <source>
        <dbReference type="ARBA" id="ARBA00022801"/>
    </source>
</evidence>
<organism evidence="8 9">
    <name type="scientific">Metarhizium album (strain ARSEF 1941)</name>
    <dbReference type="NCBI Taxonomy" id="1081103"/>
    <lineage>
        <taxon>Eukaryota</taxon>
        <taxon>Fungi</taxon>
        <taxon>Dikarya</taxon>
        <taxon>Ascomycota</taxon>
        <taxon>Pezizomycotina</taxon>
        <taxon>Sordariomycetes</taxon>
        <taxon>Hypocreomycetidae</taxon>
        <taxon>Hypocreales</taxon>
        <taxon>Clavicipitaceae</taxon>
        <taxon>Metarhizium</taxon>
    </lineage>
</organism>
<dbReference type="SUPFAM" id="SSF56281">
    <property type="entry name" value="Metallo-hydrolase/oxidoreductase"/>
    <property type="match status" value="1"/>
</dbReference>
<comment type="caution">
    <text evidence="8">The sequence shown here is derived from an EMBL/GenBank/DDBJ whole genome shotgun (WGS) entry which is preliminary data.</text>
</comment>
<keyword evidence="4" id="KW-0479">Metal-binding</keyword>
<proteinExistence type="inferred from homology"/>
<dbReference type="InterPro" id="IPR050662">
    <property type="entry name" value="Sec-metab_biosynth-thioest"/>
</dbReference>
<feature type="domain" description="Metallo-beta-lactamase" evidence="7">
    <location>
        <begin position="51"/>
        <end position="207"/>
    </location>
</feature>